<evidence type="ECO:0000256" key="3">
    <source>
        <dbReference type="ARBA" id="ARBA00023004"/>
    </source>
</evidence>
<evidence type="ECO:0000256" key="2">
    <source>
        <dbReference type="ARBA" id="ARBA00022946"/>
    </source>
</evidence>
<dbReference type="Proteomes" id="UP001058120">
    <property type="component" value="Chromosome"/>
</dbReference>
<reference evidence="6" key="1">
    <citation type="submission" date="2020-12" db="EMBL/GenBank/DDBJ databases">
        <title>Taurinivorans muris gen. nov., sp. nov., fundamental and realized metabolic niche of a ubiquitous sulfidogenic bacterium in the murine intestine.</title>
        <authorList>
            <person name="Ye H."/>
            <person name="Hanson B.T."/>
            <person name="Loy A."/>
        </authorList>
    </citation>
    <scope>NUCLEOTIDE SEQUENCE</scope>
    <source>
        <strain evidence="6">LT0009</strain>
    </source>
</reference>
<evidence type="ECO:0000256" key="1">
    <source>
        <dbReference type="ARBA" id="ARBA00022723"/>
    </source>
</evidence>
<evidence type="ECO:0000256" key="5">
    <source>
        <dbReference type="SAM" id="MobiDB-lite"/>
    </source>
</evidence>
<keyword evidence="1" id="KW-0479">Metal-binding</keyword>
<evidence type="ECO:0000256" key="4">
    <source>
        <dbReference type="ARBA" id="ARBA00023014"/>
    </source>
</evidence>
<evidence type="ECO:0008006" key="8">
    <source>
        <dbReference type="Google" id="ProtNLM"/>
    </source>
</evidence>
<dbReference type="RefSeq" id="WP_334315664.1">
    <property type="nucleotide sequence ID" value="NZ_CP065938.1"/>
</dbReference>
<feature type="region of interest" description="Disordered" evidence="5">
    <location>
        <begin position="419"/>
        <end position="473"/>
    </location>
</feature>
<keyword evidence="4" id="KW-0411">Iron-sulfur</keyword>
<evidence type="ECO:0000313" key="6">
    <source>
        <dbReference type="EMBL" id="UWX06065.1"/>
    </source>
</evidence>
<name>A0ABY5Y1J1_9BACT</name>
<dbReference type="InterPro" id="IPR015324">
    <property type="entry name" value="Ribosomal_Rsm22-like"/>
</dbReference>
<evidence type="ECO:0000313" key="7">
    <source>
        <dbReference type="Proteomes" id="UP001058120"/>
    </source>
</evidence>
<dbReference type="EMBL" id="CP065938">
    <property type="protein sequence ID" value="UWX06065.1"/>
    <property type="molecule type" value="Genomic_DNA"/>
</dbReference>
<organism evidence="6 7">
    <name type="scientific">Taurinivorans muris</name>
    <dbReference type="NCBI Taxonomy" id="2787751"/>
    <lineage>
        <taxon>Bacteria</taxon>
        <taxon>Pseudomonadati</taxon>
        <taxon>Thermodesulfobacteriota</taxon>
        <taxon>Desulfovibrionia</taxon>
        <taxon>Desulfovibrionales</taxon>
        <taxon>Desulfovibrionaceae</taxon>
        <taxon>Taurinivorans</taxon>
    </lineage>
</organism>
<dbReference type="Gene3D" id="3.40.50.150">
    <property type="entry name" value="Vaccinia Virus protein VP39"/>
    <property type="match status" value="1"/>
</dbReference>
<feature type="compositionally biased region" description="Low complexity" evidence="5">
    <location>
        <begin position="425"/>
        <end position="438"/>
    </location>
</feature>
<keyword evidence="2" id="KW-0809">Transit peptide</keyword>
<sequence>MNKELFTEFDTFTRKGFDVLYPALDELLPMKPSQKKELVYACKDLSRFLTTEREMLSYPYWTNQRLLSAYFHYFMVWNLIRLCRLFPKLDFGTIPQKANFIDLGSGPLTIPLALFLSKKELRQKDITFICTDIAPQPLHIGKNLFEKLRQKLAPECTWKIQTFRAPNHKVLRQIHSPVSLLTMGNVLNESDERKKISSFEQIRQIYAEACRLLDDTGKIFAVEPGTRQGARMIQILRSLTANEIQEEDDENTDFAFDGFENAEAPFQIISPCPSGISCPLKKQCHTQNAWCHFNTKPSHIPHELKELSQKAGLDKDSISLSYLFLAKKAEAEPILKKGESKNKARIISDAFVVPNYRGRARYACHEKGLLLVLDSAGVQTGSLCEVSIPQKIIKDKKSHALLCILKNNSNDAVKELPLAKNTKTNGGAEENAAANNARNKAKHKNKPTPKATTHAHRTKQSNAEDNFTKKKRH</sequence>
<gene>
    <name evidence="6" type="ORF">JBF11_01750</name>
</gene>
<keyword evidence="7" id="KW-1185">Reference proteome</keyword>
<dbReference type="InterPro" id="IPR029063">
    <property type="entry name" value="SAM-dependent_MTases_sf"/>
</dbReference>
<accession>A0ABY5Y1J1</accession>
<dbReference type="Pfam" id="PF09243">
    <property type="entry name" value="Rsm22"/>
    <property type="match status" value="1"/>
</dbReference>
<proteinExistence type="predicted"/>
<dbReference type="SUPFAM" id="SSF53335">
    <property type="entry name" value="S-adenosyl-L-methionine-dependent methyltransferases"/>
    <property type="match status" value="1"/>
</dbReference>
<keyword evidence="3" id="KW-0408">Iron</keyword>
<protein>
    <recommendedName>
        <fullName evidence="8">Small ribosomal subunit Rsm22</fullName>
    </recommendedName>
</protein>
<feature type="compositionally biased region" description="Basic residues" evidence="5">
    <location>
        <begin position="439"/>
        <end position="459"/>
    </location>
</feature>